<dbReference type="SMART" id="SM00421">
    <property type="entry name" value="HTH_LUXR"/>
    <property type="match status" value="1"/>
</dbReference>
<dbReference type="EMBL" id="CP014796">
    <property type="protein sequence ID" value="APX24569.1"/>
    <property type="molecule type" value="Genomic_DNA"/>
</dbReference>
<dbReference type="Gene3D" id="1.10.10.10">
    <property type="entry name" value="Winged helix-like DNA-binding domain superfamily/Winged helix DNA-binding domain"/>
    <property type="match status" value="1"/>
</dbReference>
<dbReference type="CDD" id="cd06170">
    <property type="entry name" value="LuxR_C_like"/>
    <property type="match status" value="1"/>
</dbReference>
<gene>
    <name evidence="4" type="ORF">Ga0080559_TMP3773</name>
</gene>
<dbReference type="STRING" id="1229727.Ga0080559_TMP3773"/>
<name>A0A1U7D8V8_9RHOB</name>
<dbReference type="RefSeq" id="WP_017468963.1">
    <property type="nucleotide sequence ID" value="NZ_BMEW01000001.1"/>
</dbReference>
<dbReference type="SUPFAM" id="SSF46894">
    <property type="entry name" value="C-terminal effector domain of the bipartite response regulators"/>
    <property type="match status" value="1"/>
</dbReference>
<dbReference type="GO" id="GO:0006355">
    <property type="term" value="P:regulation of DNA-templated transcription"/>
    <property type="evidence" value="ECO:0007669"/>
    <property type="project" value="InterPro"/>
</dbReference>
<keyword evidence="2" id="KW-0812">Transmembrane</keyword>
<dbReference type="PRINTS" id="PR00038">
    <property type="entry name" value="HTHLUXR"/>
</dbReference>
<keyword evidence="2" id="KW-1133">Transmembrane helix</keyword>
<keyword evidence="5" id="KW-1185">Reference proteome</keyword>
<evidence type="ECO:0000313" key="5">
    <source>
        <dbReference type="Proteomes" id="UP000186559"/>
    </source>
</evidence>
<feature type="region of interest" description="Disordered" evidence="1">
    <location>
        <begin position="169"/>
        <end position="190"/>
    </location>
</feature>
<organism evidence="4 5">
    <name type="scientific">Salipiger profundus</name>
    <dbReference type="NCBI Taxonomy" id="1229727"/>
    <lineage>
        <taxon>Bacteria</taxon>
        <taxon>Pseudomonadati</taxon>
        <taxon>Pseudomonadota</taxon>
        <taxon>Alphaproteobacteria</taxon>
        <taxon>Rhodobacterales</taxon>
        <taxon>Roseobacteraceae</taxon>
        <taxon>Salipiger</taxon>
    </lineage>
</organism>
<protein>
    <submittedName>
        <fullName evidence="4">Transcriptional regulator, luxR family</fullName>
    </submittedName>
</protein>
<proteinExistence type="predicted"/>
<dbReference type="OrthoDB" id="8277135at2"/>
<dbReference type="InterPro" id="IPR016032">
    <property type="entry name" value="Sig_transdc_resp-reg_C-effctor"/>
</dbReference>
<dbReference type="Pfam" id="PF00196">
    <property type="entry name" value="GerE"/>
    <property type="match status" value="1"/>
</dbReference>
<feature type="domain" description="HTH luxR-type" evidence="3">
    <location>
        <begin position="102"/>
        <end position="159"/>
    </location>
</feature>
<reference evidence="4 5" key="1">
    <citation type="submission" date="2016-03" db="EMBL/GenBank/DDBJ databases">
        <title>Deep-sea bacteria in the southern Pacific.</title>
        <authorList>
            <person name="Tang K."/>
        </authorList>
    </citation>
    <scope>NUCLEOTIDE SEQUENCE [LARGE SCALE GENOMIC DNA]</scope>
    <source>
        <strain evidence="4 5">JLT2016</strain>
    </source>
</reference>
<evidence type="ECO:0000256" key="2">
    <source>
        <dbReference type="SAM" id="Phobius"/>
    </source>
</evidence>
<keyword evidence="2" id="KW-0472">Membrane</keyword>
<sequence length="190" mass="20490">MKDKAAATTERASPLLALITVQSLCAVFFLADVASDGIEIGWPPFTHWHFMVELLAALGLIAAVFVETRWLMGLLRRKVHLERQLSLAAGAFHDIVDAQFRSWALTPSEQDVAMLMLKGLSIPEIAQIRGSAEGTVKSHLNGIYRKAGVTGRGAFLSLFIEDLMSTPLAPPQGEAAPRTAPSGQGAREQA</sequence>
<accession>A0A1U7D8V8</accession>
<dbReference type="GO" id="GO:0003677">
    <property type="term" value="F:DNA binding"/>
    <property type="evidence" value="ECO:0007669"/>
    <property type="project" value="InterPro"/>
</dbReference>
<feature type="transmembrane region" description="Helical" evidence="2">
    <location>
        <begin position="12"/>
        <end position="31"/>
    </location>
</feature>
<evidence type="ECO:0000256" key="1">
    <source>
        <dbReference type="SAM" id="MobiDB-lite"/>
    </source>
</evidence>
<dbReference type="Proteomes" id="UP000186559">
    <property type="component" value="Chromosome"/>
</dbReference>
<dbReference type="KEGG" id="tpro:Ga0080559_TMP3773"/>
<dbReference type="AlphaFoldDB" id="A0A1U7D8V8"/>
<dbReference type="InterPro" id="IPR036388">
    <property type="entry name" value="WH-like_DNA-bd_sf"/>
</dbReference>
<dbReference type="InterPro" id="IPR000792">
    <property type="entry name" value="Tscrpt_reg_LuxR_C"/>
</dbReference>
<evidence type="ECO:0000313" key="4">
    <source>
        <dbReference type="EMBL" id="APX24569.1"/>
    </source>
</evidence>
<feature type="transmembrane region" description="Helical" evidence="2">
    <location>
        <begin position="51"/>
        <end position="72"/>
    </location>
</feature>
<evidence type="ECO:0000259" key="3">
    <source>
        <dbReference type="SMART" id="SM00421"/>
    </source>
</evidence>